<gene>
    <name evidence="1" type="ordered locus">DVUA0142</name>
</gene>
<dbReference type="KEGG" id="dvu:DVUA0142"/>
<accession>Q72WE7</accession>
<protein>
    <submittedName>
        <fullName evidence="1">Uncharacterized protein</fullName>
    </submittedName>
</protein>
<organism evidence="1 2">
    <name type="scientific">Nitratidesulfovibrio vulgaris (strain ATCC 29579 / DSM 644 / CCUG 34227 / NCIMB 8303 / VKM B-1760 / Hildenborough)</name>
    <name type="common">Desulfovibrio vulgaris</name>
    <dbReference type="NCBI Taxonomy" id="882"/>
    <lineage>
        <taxon>Bacteria</taxon>
        <taxon>Pseudomonadati</taxon>
        <taxon>Thermodesulfobacteriota</taxon>
        <taxon>Desulfovibrionia</taxon>
        <taxon>Desulfovibrionales</taxon>
        <taxon>Desulfovibrionaceae</taxon>
        <taxon>Nitratidesulfovibrio</taxon>
    </lineage>
</organism>
<dbReference type="EnsemblBacteria" id="AAS94483">
    <property type="protein sequence ID" value="AAS94483"/>
    <property type="gene ID" value="DVUA0142"/>
</dbReference>
<dbReference type="EMBL" id="AE017286">
    <property type="protein sequence ID" value="AAS94483.1"/>
    <property type="molecule type" value="Genomic_DNA"/>
</dbReference>
<keyword evidence="2" id="KW-1185">Reference proteome</keyword>
<geneLocation type="plasmid" evidence="1 2">
    <name>pDV</name>
</geneLocation>
<dbReference type="HOGENOM" id="CLU_1616379_0_0_7"/>
<sequence>MRGGVPLLRVMPGIRPVRPLVTVSTCYRRLCAILELSPSIGGGACVQLTVPRPVPIRRSAGSTCFFLNVLAYMESMGLPGHASLQALFLLFRPLQAPSGDAPRSRPVRRTCRATCKRRVGHPVPSAQGSWRHPGFGLPESPETFASATLSFRMAKAPSACVMDG</sequence>
<name>Q72WE7_NITV2</name>
<dbReference type="PATRIC" id="fig|882.5.peg.3230"/>
<keyword evidence="1" id="KW-0614">Plasmid</keyword>
<dbReference type="AlphaFoldDB" id="Q72WE7"/>
<dbReference type="Proteomes" id="UP000002194">
    <property type="component" value="Plasmid pDV"/>
</dbReference>
<proteinExistence type="predicted"/>
<reference evidence="1 2" key="1">
    <citation type="journal article" date="2004" name="Nat. Biotechnol.">
        <title>The genome sequence of the anaerobic, sulfate-reducing bacterium Desulfovibrio vulgaris Hildenborough.</title>
        <authorList>
            <person name="Heidelberg J.F."/>
            <person name="Seshadri R."/>
            <person name="Haveman S.A."/>
            <person name="Hemme C.L."/>
            <person name="Paulsen I.T."/>
            <person name="Kolonay J.F."/>
            <person name="Eisen J.A."/>
            <person name="Ward N."/>
            <person name="Methe B."/>
            <person name="Brinkac L.M."/>
            <person name="Daugherty S.C."/>
            <person name="Deboy R.T."/>
            <person name="Dodson R.J."/>
            <person name="Durkin A.S."/>
            <person name="Madupu R."/>
            <person name="Nelson W.C."/>
            <person name="Sullivan S.A."/>
            <person name="Fouts D."/>
            <person name="Haft D.H."/>
            <person name="Selengut J."/>
            <person name="Peterson J.D."/>
            <person name="Davidsen T.M."/>
            <person name="Zafar N."/>
            <person name="Zhou L."/>
            <person name="Radune D."/>
            <person name="Dimitrov G."/>
            <person name="Hance M."/>
            <person name="Tran K."/>
            <person name="Khouri H."/>
            <person name="Gill J."/>
            <person name="Utterback T.R."/>
            <person name="Feldblyum T.V."/>
            <person name="Wall J.D."/>
            <person name="Voordouw G."/>
            <person name="Fraser C.M."/>
        </authorList>
    </citation>
    <scope>NUCLEOTIDE SEQUENCE [LARGE SCALE GENOMIC DNA]</scope>
    <source>
        <strain evidence="2">ATCC 29579 / DSM 644 / NCIMB 8303 / VKM B-1760 / Hildenborough</strain>
        <plasmid evidence="2">pDV</plasmid>
    </source>
</reference>
<evidence type="ECO:0000313" key="1">
    <source>
        <dbReference type="EMBL" id="AAS94483.1"/>
    </source>
</evidence>
<evidence type="ECO:0000313" key="2">
    <source>
        <dbReference type="Proteomes" id="UP000002194"/>
    </source>
</evidence>